<evidence type="ECO:0000313" key="6">
    <source>
        <dbReference type="Proteomes" id="UP000282060"/>
    </source>
</evidence>
<evidence type="ECO:0000313" key="5">
    <source>
        <dbReference type="EMBL" id="RTR33412.1"/>
    </source>
</evidence>
<dbReference type="OrthoDB" id="5497329at2"/>
<dbReference type="Gene3D" id="3.30.420.10">
    <property type="entry name" value="Ribonuclease H-like superfamily/Ribonuclease H"/>
    <property type="match status" value="1"/>
</dbReference>
<dbReference type="NCBIfam" id="NF006602">
    <property type="entry name" value="PRK09146.1"/>
    <property type="match status" value="1"/>
</dbReference>
<organism evidence="5 6">
    <name type="scientific">Shewanella atlantica</name>
    <dbReference type="NCBI Taxonomy" id="271099"/>
    <lineage>
        <taxon>Bacteria</taxon>
        <taxon>Pseudomonadati</taxon>
        <taxon>Pseudomonadota</taxon>
        <taxon>Gammaproteobacteria</taxon>
        <taxon>Alteromonadales</taxon>
        <taxon>Shewanellaceae</taxon>
        <taxon>Shewanella</taxon>
    </lineage>
</organism>
<keyword evidence="2" id="KW-0378">Hydrolase</keyword>
<dbReference type="RefSeq" id="WP_126504967.1">
    <property type="nucleotide sequence ID" value="NZ_RXNV01000002.1"/>
</dbReference>
<proteinExistence type="predicted"/>
<dbReference type="AlphaFoldDB" id="A0A3S0KLU8"/>
<dbReference type="Pfam" id="PF00929">
    <property type="entry name" value="RNase_T"/>
    <property type="match status" value="1"/>
</dbReference>
<gene>
    <name evidence="5" type="ORF">EKG39_06645</name>
</gene>
<dbReference type="InterPro" id="IPR036397">
    <property type="entry name" value="RNaseH_sf"/>
</dbReference>
<dbReference type="InterPro" id="IPR013520">
    <property type="entry name" value="Ribonucl_H"/>
</dbReference>
<sequence>MRDFSNQEVLNWKAFLQIKALESKDSRLTHFYNAGTYHEEIKLKDIDFVALDFETTGLDANQNSIISIGLVPFTLQRIACRQAKHWFVTPEDKLQEDSIIIHGITHSDLKGAPDLLRILEQLLDELAGKIVVVHYRRIERDFFDAALRSLINEGIVFPVIDTMQIEADIQKARPRSIIDWFKNTRPGSIRLANSRTRYNLPTYPPHDALTDAIATAELLQAQIHHHFSPDTPIKKLWL</sequence>
<dbReference type="Proteomes" id="UP000282060">
    <property type="component" value="Unassembled WGS sequence"/>
</dbReference>
<protein>
    <submittedName>
        <fullName evidence="5">3'-5' exonuclease</fullName>
    </submittedName>
</protein>
<dbReference type="GO" id="GO:0006259">
    <property type="term" value="P:DNA metabolic process"/>
    <property type="evidence" value="ECO:0007669"/>
    <property type="project" value="UniProtKB-ARBA"/>
</dbReference>
<accession>A0A3S0KLU8</accession>
<dbReference type="SMART" id="SM00479">
    <property type="entry name" value="EXOIII"/>
    <property type="match status" value="1"/>
</dbReference>
<keyword evidence="1" id="KW-0540">Nuclease</keyword>
<dbReference type="GO" id="GO:0003676">
    <property type="term" value="F:nucleic acid binding"/>
    <property type="evidence" value="ECO:0007669"/>
    <property type="project" value="InterPro"/>
</dbReference>
<dbReference type="GO" id="GO:0005829">
    <property type="term" value="C:cytosol"/>
    <property type="evidence" value="ECO:0007669"/>
    <property type="project" value="TreeGrafter"/>
</dbReference>
<dbReference type="PANTHER" id="PTHR30231">
    <property type="entry name" value="DNA POLYMERASE III SUBUNIT EPSILON"/>
    <property type="match status" value="1"/>
</dbReference>
<dbReference type="EMBL" id="RXNV01000002">
    <property type="protein sequence ID" value="RTR33412.1"/>
    <property type="molecule type" value="Genomic_DNA"/>
</dbReference>
<name>A0A3S0KLU8_9GAMM</name>
<keyword evidence="6" id="KW-1185">Reference proteome</keyword>
<dbReference type="SUPFAM" id="SSF53098">
    <property type="entry name" value="Ribonuclease H-like"/>
    <property type="match status" value="1"/>
</dbReference>
<evidence type="ECO:0000256" key="2">
    <source>
        <dbReference type="ARBA" id="ARBA00022801"/>
    </source>
</evidence>
<comment type="caution">
    <text evidence="5">The sequence shown here is derived from an EMBL/GenBank/DDBJ whole genome shotgun (WGS) entry which is preliminary data.</text>
</comment>
<dbReference type="GO" id="GO:0008408">
    <property type="term" value="F:3'-5' exonuclease activity"/>
    <property type="evidence" value="ECO:0007669"/>
    <property type="project" value="TreeGrafter"/>
</dbReference>
<dbReference type="InterPro" id="IPR012337">
    <property type="entry name" value="RNaseH-like_sf"/>
</dbReference>
<reference evidence="5 6" key="1">
    <citation type="submission" date="2018-12" db="EMBL/GenBank/DDBJ databases">
        <authorList>
            <person name="Yu L."/>
        </authorList>
    </citation>
    <scope>NUCLEOTIDE SEQUENCE [LARGE SCALE GENOMIC DNA]</scope>
    <source>
        <strain evidence="5 6">HAW-EB5</strain>
    </source>
</reference>
<dbReference type="CDD" id="cd06127">
    <property type="entry name" value="DEDDh"/>
    <property type="match status" value="1"/>
</dbReference>
<feature type="domain" description="Exonuclease" evidence="4">
    <location>
        <begin position="47"/>
        <end position="228"/>
    </location>
</feature>
<evidence type="ECO:0000256" key="1">
    <source>
        <dbReference type="ARBA" id="ARBA00022722"/>
    </source>
</evidence>
<dbReference type="PANTHER" id="PTHR30231:SF4">
    <property type="entry name" value="PROTEIN NEN2"/>
    <property type="match status" value="1"/>
</dbReference>
<evidence type="ECO:0000259" key="4">
    <source>
        <dbReference type="SMART" id="SM00479"/>
    </source>
</evidence>
<evidence type="ECO:0000256" key="3">
    <source>
        <dbReference type="ARBA" id="ARBA00022839"/>
    </source>
</evidence>
<keyword evidence="3 5" id="KW-0269">Exonuclease</keyword>